<dbReference type="Pfam" id="PF00078">
    <property type="entry name" value="RVT_1"/>
    <property type="match status" value="1"/>
</dbReference>
<reference evidence="3" key="1">
    <citation type="submission" date="2020-09" db="EMBL/GenBank/DDBJ databases">
        <title>Genome-Enabled Discovery of Anthraquinone Biosynthesis in Senna tora.</title>
        <authorList>
            <person name="Kang S.-H."/>
            <person name="Pandey R.P."/>
            <person name="Lee C.-M."/>
            <person name="Sim J.-S."/>
            <person name="Jeong J.-T."/>
            <person name="Choi B.-S."/>
            <person name="Jung M."/>
            <person name="Ginzburg D."/>
            <person name="Zhao K."/>
            <person name="Won S.Y."/>
            <person name="Oh T.-J."/>
            <person name="Yu Y."/>
            <person name="Kim N.-H."/>
            <person name="Lee O.R."/>
            <person name="Lee T.-H."/>
            <person name="Bashyal P."/>
            <person name="Kim T.-S."/>
            <person name="Lee W.-H."/>
            <person name="Kawkins C."/>
            <person name="Kim C.-K."/>
            <person name="Kim J.S."/>
            <person name="Ahn B.O."/>
            <person name="Rhee S.Y."/>
            <person name="Sohng J.K."/>
        </authorList>
    </citation>
    <scope>NUCLEOTIDE SEQUENCE</scope>
    <source>
        <tissue evidence="3">Leaf</tissue>
    </source>
</reference>
<gene>
    <name evidence="3" type="ORF">G2W53_010065</name>
</gene>
<protein>
    <submittedName>
        <fullName evidence="3">Ribonuclease H</fullName>
    </submittedName>
</protein>
<evidence type="ECO:0000259" key="2">
    <source>
        <dbReference type="Pfam" id="PF00078"/>
    </source>
</evidence>
<keyword evidence="1" id="KW-0812">Transmembrane</keyword>
<evidence type="ECO:0000313" key="4">
    <source>
        <dbReference type="Proteomes" id="UP000634136"/>
    </source>
</evidence>
<dbReference type="EMBL" id="JAAIUW010000004">
    <property type="protein sequence ID" value="KAF7835206.1"/>
    <property type="molecule type" value="Genomic_DNA"/>
</dbReference>
<dbReference type="InterPro" id="IPR052343">
    <property type="entry name" value="Retrotransposon-Effector_Assoc"/>
</dbReference>
<evidence type="ECO:0000256" key="1">
    <source>
        <dbReference type="SAM" id="Phobius"/>
    </source>
</evidence>
<evidence type="ECO:0000313" key="3">
    <source>
        <dbReference type="EMBL" id="KAF7835206.1"/>
    </source>
</evidence>
<dbReference type="PANTHER" id="PTHR46890">
    <property type="entry name" value="NON-LTR RETROLELEMENT REVERSE TRANSCRIPTASE-LIKE PROTEIN-RELATED"/>
    <property type="match status" value="1"/>
</dbReference>
<dbReference type="PANTHER" id="PTHR46890:SF48">
    <property type="entry name" value="RNA-DIRECTED DNA POLYMERASE"/>
    <property type="match status" value="1"/>
</dbReference>
<keyword evidence="4" id="KW-1185">Reference proteome</keyword>
<dbReference type="SUPFAM" id="SSF56672">
    <property type="entry name" value="DNA/RNA polymerases"/>
    <property type="match status" value="1"/>
</dbReference>
<dbReference type="InterPro" id="IPR000477">
    <property type="entry name" value="RT_dom"/>
</dbReference>
<keyword evidence="1" id="KW-0472">Membrane</keyword>
<feature type="transmembrane region" description="Helical" evidence="1">
    <location>
        <begin position="231"/>
        <end position="256"/>
    </location>
</feature>
<name>A0A834WZ80_9FABA</name>
<comment type="caution">
    <text evidence="3">The sequence shown here is derived from an EMBL/GenBank/DDBJ whole genome shotgun (WGS) entry which is preliminary data.</text>
</comment>
<accession>A0A834WZ80</accession>
<proteinExistence type="predicted"/>
<sequence length="296" mass="33401">MNVPCNMVDVIMRCVTSVSYSILVNGTPSESFLPQRGIRQGDPLSPYLFIICAEVFSCLLDRAVNDGWFQGVKIGRSSPSISCLFFADDSIIFSRSTEEATDGIFSVIQAYECASGQRVNLEKTELSFMIQERMRVKEIVCSMFLPVEATEILSIPLSWSNVEDKLIWPLEKHNNFSVRSACHFIHGNCMRLLPSASNCGISWSKIWCLSVPPKVRNFFWRLCDNALPTRLFGYIPHWVFILLSILLMSSMIGYLIDLPKKIWKFLDGLLWNSIGQLMLSATPRISVPPDPTLAEA</sequence>
<keyword evidence="1" id="KW-1133">Transmembrane helix</keyword>
<organism evidence="3 4">
    <name type="scientific">Senna tora</name>
    <dbReference type="NCBI Taxonomy" id="362788"/>
    <lineage>
        <taxon>Eukaryota</taxon>
        <taxon>Viridiplantae</taxon>
        <taxon>Streptophyta</taxon>
        <taxon>Embryophyta</taxon>
        <taxon>Tracheophyta</taxon>
        <taxon>Spermatophyta</taxon>
        <taxon>Magnoliopsida</taxon>
        <taxon>eudicotyledons</taxon>
        <taxon>Gunneridae</taxon>
        <taxon>Pentapetalae</taxon>
        <taxon>rosids</taxon>
        <taxon>fabids</taxon>
        <taxon>Fabales</taxon>
        <taxon>Fabaceae</taxon>
        <taxon>Caesalpinioideae</taxon>
        <taxon>Cassia clade</taxon>
        <taxon>Senna</taxon>
    </lineage>
</organism>
<dbReference type="AlphaFoldDB" id="A0A834WZ80"/>
<feature type="domain" description="Reverse transcriptase" evidence="2">
    <location>
        <begin position="15"/>
        <end position="127"/>
    </location>
</feature>
<dbReference type="InterPro" id="IPR043502">
    <property type="entry name" value="DNA/RNA_pol_sf"/>
</dbReference>
<dbReference type="Proteomes" id="UP000634136">
    <property type="component" value="Unassembled WGS sequence"/>
</dbReference>
<dbReference type="OrthoDB" id="1422786at2759"/>